<keyword evidence="10" id="KW-1185">Reference proteome</keyword>
<evidence type="ECO:0000256" key="3">
    <source>
        <dbReference type="ARBA" id="ARBA00022729"/>
    </source>
</evidence>
<evidence type="ECO:0000256" key="5">
    <source>
        <dbReference type="ARBA" id="ARBA00023237"/>
    </source>
</evidence>
<dbReference type="PROSITE" id="PS51257">
    <property type="entry name" value="PROKAR_LIPOPROTEIN"/>
    <property type="match status" value="1"/>
</dbReference>
<accession>A0ABP8LPH8</accession>
<evidence type="ECO:0000256" key="6">
    <source>
        <dbReference type="SAM" id="SignalP"/>
    </source>
</evidence>
<evidence type="ECO:0000259" key="8">
    <source>
        <dbReference type="Pfam" id="PF14322"/>
    </source>
</evidence>
<keyword evidence="4" id="KW-0472">Membrane</keyword>
<dbReference type="RefSeq" id="WP_345026700.1">
    <property type="nucleotide sequence ID" value="NZ_BAABEY010000008.1"/>
</dbReference>
<reference evidence="10" key="1">
    <citation type="journal article" date="2019" name="Int. J. Syst. Evol. Microbiol.">
        <title>The Global Catalogue of Microorganisms (GCM) 10K type strain sequencing project: providing services to taxonomists for standard genome sequencing and annotation.</title>
        <authorList>
            <consortium name="The Broad Institute Genomics Platform"/>
            <consortium name="The Broad Institute Genome Sequencing Center for Infectious Disease"/>
            <person name="Wu L."/>
            <person name="Ma J."/>
        </authorList>
    </citation>
    <scope>NUCLEOTIDE SEQUENCE [LARGE SCALE GENOMIC DNA]</scope>
    <source>
        <strain evidence="10">JCM 31920</strain>
    </source>
</reference>
<dbReference type="Proteomes" id="UP001501508">
    <property type="component" value="Unassembled WGS sequence"/>
</dbReference>
<gene>
    <name evidence="9" type="ORF">GCM10023091_07360</name>
</gene>
<dbReference type="Gene3D" id="1.25.40.390">
    <property type="match status" value="1"/>
</dbReference>
<keyword evidence="5" id="KW-0998">Cell outer membrane</keyword>
<evidence type="ECO:0000256" key="1">
    <source>
        <dbReference type="ARBA" id="ARBA00004442"/>
    </source>
</evidence>
<dbReference type="InterPro" id="IPR012944">
    <property type="entry name" value="SusD_RagB_dom"/>
</dbReference>
<proteinExistence type="inferred from homology"/>
<feature type="domain" description="RagB/SusD" evidence="7">
    <location>
        <begin position="320"/>
        <end position="409"/>
    </location>
</feature>
<dbReference type="EMBL" id="BAABEY010000008">
    <property type="protein sequence ID" value="GAA4433620.1"/>
    <property type="molecule type" value="Genomic_DNA"/>
</dbReference>
<dbReference type="InterPro" id="IPR011990">
    <property type="entry name" value="TPR-like_helical_dom_sf"/>
</dbReference>
<protein>
    <submittedName>
        <fullName evidence="9">RagB/SusD family nutrient uptake outer membrane protein</fullName>
    </submittedName>
</protein>
<comment type="similarity">
    <text evidence="2">Belongs to the SusD family.</text>
</comment>
<feature type="signal peptide" evidence="6">
    <location>
        <begin position="1"/>
        <end position="18"/>
    </location>
</feature>
<name>A0ABP8LPH8_9BACT</name>
<evidence type="ECO:0000259" key="7">
    <source>
        <dbReference type="Pfam" id="PF07980"/>
    </source>
</evidence>
<comment type="caution">
    <text evidence="9">The sequence shown here is derived from an EMBL/GenBank/DDBJ whole genome shotgun (WGS) entry which is preliminary data.</text>
</comment>
<comment type="subcellular location">
    <subcellularLocation>
        <location evidence="1">Cell outer membrane</location>
    </subcellularLocation>
</comment>
<keyword evidence="3 6" id="KW-0732">Signal</keyword>
<dbReference type="CDD" id="cd08977">
    <property type="entry name" value="SusD"/>
    <property type="match status" value="1"/>
</dbReference>
<dbReference type="Pfam" id="PF14322">
    <property type="entry name" value="SusD-like_3"/>
    <property type="match status" value="1"/>
</dbReference>
<dbReference type="InterPro" id="IPR033985">
    <property type="entry name" value="SusD-like_N"/>
</dbReference>
<evidence type="ECO:0000313" key="9">
    <source>
        <dbReference type="EMBL" id="GAA4433620.1"/>
    </source>
</evidence>
<evidence type="ECO:0000313" key="10">
    <source>
        <dbReference type="Proteomes" id="UP001501508"/>
    </source>
</evidence>
<evidence type="ECO:0000256" key="4">
    <source>
        <dbReference type="ARBA" id="ARBA00023136"/>
    </source>
</evidence>
<dbReference type="SUPFAM" id="SSF48452">
    <property type="entry name" value="TPR-like"/>
    <property type="match status" value="1"/>
</dbReference>
<feature type="chain" id="PRO_5045435203" evidence="6">
    <location>
        <begin position="19"/>
        <end position="449"/>
    </location>
</feature>
<dbReference type="Pfam" id="PF07980">
    <property type="entry name" value="SusD_RagB"/>
    <property type="match status" value="1"/>
</dbReference>
<feature type="domain" description="SusD-like N-terminal" evidence="8">
    <location>
        <begin position="64"/>
        <end position="222"/>
    </location>
</feature>
<evidence type="ECO:0000256" key="2">
    <source>
        <dbReference type="ARBA" id="ARBA00006275"/>
    </source>
</evidence>
<sequence>MKNLKYLLLAGIALWVGACDVIDQEPVDSVSNEQLFTKGADAQAAIIGAYKGVLDNGFNYMVMAELPTKNVRGNALNRQFEQINNLQFLDDNGYYNQLWTQNYLIINRANTILARVPGIQDPSFSEQQKKQILAEARMIRAFAYFNMIRYFGDVPLITEPTASPNLPTLQVRRDNVNDVYAQVFQDLEVARTDLPDSYTSALQTKGRLTKMAAHALAVRIYLYRKEFDKASTAADAVLAQKSKLNNTYAALFEDKNADESIWELQYDNLNPNTIASTYLPPSLGGTRMIQVHPDIVAQYEAGDSRKAATFAVGDGEEYVKKYTRRVSRDDNFIIFRLAEVLLSKAEAAAEVAYPNATSLALLNQVRVRAGLKELTSADVPDLASFRQRIYKERRLELCYEGHYWFDLVRTDQIGPVLGLTDPKYKLWPVPAVEILRNPNLLPQNPGYGD</sequence>
<organism evidence="9 10">
    <name type="scientific">Ravibacter arvi</name>
    <dbReference type="NCBI Taxonomy" id="2051041"/>
    <lineage>
        <taxon>Bacteria</taxon>
        <taxon>Pseudomonadati</taxon>
        <taxon>Bacteroidota</taxon>
        <taxon>Cytophagia</taxon>
        <taxon>Cytophagales</taxon>
        <taxon>Spirosomataceae</taxon>
        <taxon>Ravibacter</taxon>
    </lineage>
</organism>